<keyword evidence="10" id="KW-0067">ATP-binding</keyword>
<accession>A0A443QGC7</accession>
<evidence type="ECO:0000256" key="5">
    <source>
        <dbReference type="ARBA" id="ARBA00022723"/>
    </source>
</evidence>
<evidence type="ECO:0000256" key="14">
    <source>
        <dbReference type="ARBA" id="ARBA00022932"/>
    </source>
</evidence>
<dbReference type="SUPFAM" id="SSF53098">
    <property type="entry name" value="Ribonuclease H-like"/>
    <property type="match status" value="1"/>
</dbReference>
<evidence type="ECO:0000313" key="21">
    <source>
        <dbReference type="EMBL" id="RWS02083.1"/>
    </source>
</evidence>
<dbReference type="PANTHER" id="PTHR42648">
    <property type="entry name" value="TRANSPOSASE, PUTATIVE-RELATED"/>
    <property type="match status" value="1"/>
</dbReference>
<dbReference type="GO" id="GO:0008270">
    <property type="term" value="F:zinc ion binding"/>
    <property type="evidence" value="ECO:0007669"/>
    <property type="project" value="UniProtKB-KW"/>
</dbReference>
<evidence type="ECO:0000256" key="2">
    <source>
        <dbReference type="ARBA" id="ARBA00022612"/>
    </source>
</evidence>
<keyword evidence="16" id="KW-0233">DNA recombination</keyword>
<keyword evidence="9" id="KW-0378">Hydrolase</keyword>
<dbReference type="GO" id="GO:0006508">
    <property type="term" value="P:proteolysis"/>
    <property type="evidence" value="ECO:0007669"/>
    <property type="project" value="UniProtKB-KW"/>
</dbReference>
<keyword evidence="6" id="KW-0547">Nucleotide-binding</keyword>
<dbReference type="GO" id="GO:0003964">
    <property type="term" value="F:RNA-directed DNA polymerase activity"/>
    <property type="evidence" value="ECO:0007669"/>
    <property type="project" value="UniProtKB-KW"/>
</dbReference>
<feature type="domain" description="Integrase catalytic" evidence="20">
    <location>
        <begin position="476"/>
        <end position="641"/>
    </location>
</feature>
<dbReference type="Pfam" id="PF07727">
    <property type="entry name" value="RVT_2"/>
    <property type="match status" value="1"/>
</dbReference>
<dbReference type="SUPFAM" id="SSF57756">
    <property type="entry name" value="Retrovirus zinc finger-like domains"/>
    <property type="match status" value="1"/>
</dbReference>
<dbReference type="InterPro" id="IPR001584">
    <property type="entry name" value="Integrase_cat-core"/>
</dbReference>
<dbReference type="GO" id="GO:0004190">
    <property type="term" value="F:aspartic-type endopeptidase activity"/>
    <property type="evidence" value="ECO:0007669"/>
    <property type="project" value="UniProtKB-KW"/>
</dbReference>
<keyword evidence="22" id="KW-1185">Reference proteome</keyword>
<dbReference type="OrthoDB" id="413361at2759"/>
<keyword evidence="18" id="KW-0863">Zinc-finger</keyword>
<dbReference type="InterPro" id="IPR039537">
    <property type="entry name" value="Retrotran_Ty1/copia-like"/>
</dbReference>
<dbReference type="Gene3D" id="3.30.420.10">
    <property type="entry name" value="Ribonuclease H-like superfamily/Ribonuclease H"/>
    <property type="match status" value="1"/>
</dbReference>
<evidence type="ECO:0000256" key="6">
    <source>
        <dbReference type="ARBA" id="ARBA00022741"/>
    </source>
</evidence>
<evidence type="ECO:0000313" key="22">
    <source>
        <dbReference type="Proteomes" id="UP000285301"/>
    </source>
</evidence>
<evidence type="ECO:0000256" key="13">
    <source>
        <dbReference type="ARBA" id="ARBA00022918"/>
    </source>
</evidence>
<dbReference type="InterPro" id="IPR036397">
    <property type="entry name" value="RNaseH_sf"/>
</dbReference>
<keyword evidence="8" id="KW-0255">Endonuclease</keyword>
<dbReference type="InterPro" id="IPR057670">
    <property type="entry name" value="SH3_retrovirus"/>
</dbReference>
<gene>
    <name evidence="21" type="ORF">B4U79_12643</name>
</gene>
<keyword evidence="17" id="KW-0511">Multifunctional enzyme</keyword>
<evidence type="ECO:0000256" key="17">
    <source>
        <dbReference type="ARBA" id="ARBA00023268"/>
    </source>
</evidence>
<dbReference type="Pfam" id="PF00665">
    <property type="entry name" value="rve"/>
    <property type="match status" value="1"/>
</dbReference>
<dbReference type="InterPro" id="IPR013103">
    <property type="entry name" value="RVT_2"/>
</dbReference>
<dbReference type="GO" id="GO:0004519">
    <property type="term" value="F:endonuclease activity"/>
    <property type="evidence" value="ECO:0007669"/>
    <property type="project" value="UniProtKB-KW"/>
</dbReference>
<dbReference type="PROSITE" id="PS50994">
    <property type="entry name" value="INTEGRASE"/>
    <property type="match status" value="1"/>
</dbReference>
<evidence type="ECO:0000256" key="16">
    <source>
        <dbReference type="ARBA" id="ARBA00023172"/>
    </source>
</evidence>
<sequence length="1286" mass="146869">MTTMDRIPLTKFNGSDFALWRFQLEVFLGGQELMDVLDDNDKVKVPTGEEKKAWEAKDRKVKAIIVAAVESNQLRHLLDCKTALEMYTRLKSLYGHKSATSVLMVQAQFHAYKMGPNDSMLDHIAAVTILARQLEDLGKKLTDSDIIAKILFSLPPKYRHILSAWDATPEKDRTLDELTARLLKEESLQKMDSNDTDEQIALIAQRSRKPQKNSGISKGSKGTYMKDKRCHYCGIKGHFKAECRKRKRDMMKSDKHEQANVSTNIEGAFSVTSETLTENTAEDWFLDSGASHHMSNRKEWFENFVGFQPNERTVQVGNDEYIPVLGSGNIRVLTLVDNKWEPHVLLDVLYVPKICKNLFSLSAAISKGNKLVADHKLCKLVYRGKMVAEAVKTNGNLYKLLMKTTDLHSANSAESGVTFQIWHERLGHIGKQKLQEMIQTNAVSGIRNIPYKDFFCVGCAQGKMHRESHLQSHSPRSNKPGNLMYFDIAGPMSVPSLGGSRYFLLVKDDATSYCFIYFLKHKSEAVDKIRELIAEVSAAGHKLRRVRSDNAPEFISAEMRNLFRKKFIKFENSSPYCPQQMGRIERQNRTVVEDARTLLHSAQLPLELWAEMCHTAVYLRNRVPIQRINGRTPFELWSRKLPEVSHLRIIGSEAYVLIQEQFRQKLEAKSERHILVGYQNGYRSYRLWLPGTNKIIISGDVSINEGKLSNKIVEVPIIKEPEKTTKSEQEVKPKKKQVFQREPYELRSKKQGPATQVQVNATPAIALYSYSEPNTYEEAMHSPDKEQWEQAMNSELDSLKKNETWQLVELPSGRRSIKNKWVFKVKTKPSGEIERYKARLVIKGCSQIEGIDYTETFSPVVKYTSLRVLLSIAASNNLEICQFDIKTAFLNGDLDEEIFMDQPEGYNDGSSHVCKLTKSLYGLKQAPRQWNKKFDNFLKSYGLKATEADQCIYVNKQQHLYLALYVDDGLAVAPSKELIEKLLQEMREQFEITVSSAEYFLGLQLDRDRDKKTIHIHQEAYIKRILKRFNMSECNKVSVPVDPHVKLNEEMFPKQDEEKEDKNKFPYRELIGSLMYLAIGSRPDLAYAVTILSQYLEKPHILHWEAAKRVLKFLKGTMRAGITFCGSTQNKDVLIGYSDADFAGCEDTRRSRTGIMLMLNGGPIHWISRKQGLVTKSTTEAEYVAASEASSEIIWARRLLKDMGHAQNLPTLLYCDNIAAISLVQNPNSNKRTKYIDVHYHYIREKNQEGTIKIQAISSKEQIADILTKALAPDKFKSICGILNLA</sequence>
<dbReference type="GO" id="GO:0003676">
    <property type="term" value="F:nucleic acid binding"/>
    <property type="evidence" value="ECO:0007669"/>
    <property type="project" value="InterPro"/>
</dbReference>
<reference evidence="21 22" key="1">
    <citation type="journal article" date="2018" name="Gigascience">
        <title>Genomes of trombidid mites reveal novel predicted allergens and laterally-transferred genes associated with secondary metabolism.</title>
        <authorList>
            <person name="Dong X."/>
            <person name="Chaisiri K."/>
            <person name="Xia D."/>
            <person name="Armstrong S.D."/>
            <person name="Fang Y."/>
            <person name="Donnelly M.J."/>
            <person name="Kadowaki T."/>
            <person name="McGarry J.W."/>
            <person name="Darby A.C."/>
            <person name="Makepeace B.L."/>
        </authorList>
    </citation>
    <scope>NUCLEOTIDE SEQUENCE [LARGE SCALE GENOMIC DNA]</scope>
    <source>
        <strain evidence="21">UoL-WK</strain>
    </source>
</reference>
<keyword evidence="11" id="KW-0460">Magnesium</keyword>
<dbReference type="Pfam" id="PF22936">
    <property type="entry name" value="Pol_BBD"/>
    <property type="match status" value="1"/>
</dbReference>
<dbReference type="InterPro" id="IPR012337">
    <property type="entry name" value="RNaseH-like_sf"/>
</dbReference>
<keyword evidence="13" id="KW-0695">RNA-directed DNA polymerase</keyword>
<keyword evidence="12" id="KW-0229">DNA integration</keyword>
<dbReference type="Pfam" id="PF14223">
    <property type="entry name" value="Retrotran_gag_2"/>
    <property type="match status" value="1"/>
</dbReference>
<dbReference type="PANTHER" id="PTHR42648:SF11">
    <property type="entry name" value="TRANSPOSON TY4-P GAG-POL POLYPROTEIN"/>
    <property type="match status" value="1"/>
</dbReference>
<dbReference type="CDD" id="cd09272">
    <property type="entry name" value="RNase_HI_RT_Ty1"/>
    <property type="match status" value="1"/>
</dbReference>
<dbReference type="GO" id="GO:0005524">
    <property type="term" value="F:ATP binding"/>
    <property type="evidence" value="ECO:0007669"/>
    <property type="project" value="UniProtKB-KW"/>
</dbReference>
<proteinExistence type="predicted"/>
<evidence type="ECO:0000256" key="10">
    <source>
        <dbReference type="ARBA" id="ARBA00022840"/>
    </source>
</evidence>
<keyword evidence="14" id="KW-0808">Transferase</keyword>
<dbReference type="InterPro" id="IPR054722">
    <property type="entry name" value="PolX-like_BBD"/>
</dbReference>
<dbReference type="Pfam" id="PF13976">
    <property type="entry name" value="gag_pre-integrs"/>
    <property type="match status" value="1"/>
</dbReference>
<comment type="caution">
    <text evidence="21">The sequence shown here is derived from an EMBL/GenBank/DDBJ whole genome shotgun (WGS) entry which is preliminary data.</text>
</comment>
<dbReference type="EMBL" id="NCKU01008178">
    <property type="protein sequence ID" value="RWS02083.1"/>
    <property type="molecule type" value="Genomic_DNA"/>
</dbReference>
<dbReference type="InterPro" id="IPR001878">
    <property type="entry name" value="Znf_CCHC"/>
</dbReference>
<dbReference type="GO" id="GO:0015074">
    <property type="term" value="P:DNA integration"/>
    <property type="evidence" value="ECO:0007669"/>
    <property type="project" value="UniProtKB-KW"/>
</dbReference>
<keyword evidence="3" id="KW-0645">Protease</keyword>
<dbReference type="Proteomes" id="UP000285301">
    <property type="component" value="Unassembled WGS sequence"/>
</dbReference>
<evidence type="ECO:0000259" key="19">
    <source>
        <dbReference type="PROSITE" id="PS50158"/>
    </source>
</evidence>
<keyword evidence="5" id="KW-0479">Metal-binding</keyword>
<dbReference type="Pfam" id="PF25597">
    <property type="entry name" value="SH3_retrovirus"/>
    <property type="match status" value="1"/>
</dbReference>
<protein>
    <submittedName>
        <fullName evidence="21">Gag-pol polyprotein-like protein</fullName>
    </submittedName>
</protein>
<evidence type="ECO:0000256" key="7">
    <source>
        <dbReference type="ARBA" id="ARBA00022750"/>
    </source>
</evidence>
<comment type="function">
    <text evidence="1">The aspartyl protease (PR) mediates the proteolytic cleavages of the Gag and Gag-Pol polyproteins after assembly of the VLP.</text>
</comment>
<evidence type="ECO:0000256" key="4">
    <source>
        <dbReference type="ARBA" id="ARBA00022722"/>
    </source>
</evidence>
<dbReference type="PROSITE" id="PS50158">
    <property type="entry name" value="ZF_CCHC"/>
    <property type="match status" value="1"/>
</dbReference>
<evidence type="ECO:0000256" key="11">
    <source>
        <dbReference type="ARBA" id="ARBA00022842"/>
    </source>
</evidence>
<dbReference type="InterPro" id="IPR036875">
    <property type="entry name" value="Znf_CCHC_sf"/>
</dbReference>
<dbReference type="GO" id="GO:0042575">
    <property type="term" value="C:DNA polymerase complex"/>
    <property type="evidence" value="ECO:0007669"/>
    <property type="project" value="UniProtKB-ARBA"/>
</dbReference>
<evidence type="ECO:0000256" key="15">
    <source>
        <dbReference type="ARBA" id="ARBA00023113"/>
    </source>
</evidence>
<dbReference type="InterPro" id="IPR043502">
    <property type="entry name" value="DNA/RNA_pol_sf"/>
</dbReference>
<evidence type="ECO:0000256" key="12">
    <source>
        <dbReference type="ARBA" id="ARBA00022908"/>
    </source>
</evidence>
<dbReference type="InterPro" id="IPR025724">
    <property type="entry name" value="GAG-pre-integrase_dom"/>
</dbReference>
<keyword evidence="14" id="KW-0548">Nucleotidyltransferase</keyword>
<dbReference type="STRING" id="1965070.A0A443QGC7"/>
<evidence type="ECO:0000256" key="8">
    <source>
        <dbReference type="ARBA" id="ARBA00022759"/>
    </source>
</evidence>
<keyword evidence="14" id="KW-0239">DNA-directed DNA polymerase</keyword>
<keyword evidence="18" id="KW-0862">Zinc</keyword>
<evidence type="ECO:0000256" key="9">
    <source>
        <dbReference type="ARBA" id="ARBA00022801"/>
    </source>
</evidence>
<evidence type="ECO:0000256" key="3">
    <source>
        <dbReference type="ARBA" id="ARBA00022670"/>
    </source>
</evidence>
<keyword evidence="4" id="KW-0540">Nuclease</keyword>
<dbReference type="SUPFAM" id="SSF56672">
    <property type="entry name" value="DNA/RNA polymerases"/>
    <property type="match status" value="1"/>
</dbReference>
<dbReference type="Gene3D" id="4.10.60.10">
    <property type="entry name" value="Zinc finger, CCHC-type"/>
    <property type="match status" value="1"/>
</dbReference>
<name>A0A443QGC7_9ACAR</name>
<dbReference type="GO" id="GO:0003887">
    <property type="term" value="F:DNA-directed DNA polymerase activity"/>
    <property type="evidence" value="ECO:0007669"/>
    <property type="project" value="UniProtKB-KW"/>
</dbReference>
<keyword evidence="7" id="KW-0064">Aspartyl protease</keyword>
<feature type="domain" description="CCHC-type" evidence="19">
    <location>
        <begin position="229"/>
        <end position="245"/>
    </location>
</feature>
<keyword evidence="15" id="KW-0917">Virion maturation</keyword>
<organism evidence="21 22">
    <name type="scientific">Dinothrombium tinctorium</name>
    <dbReference type="NCBI Taxonomy" id="1965070"/>
    <lineage>
        <taxon>Eukaryota</taxon>
        <taxon>Metazoa</taxon>
        <taxon>Ecdysozoa</taxon>
        <taxon>Arthropoda</taxon>
        <taxon>Chelicerata</taxon>
        <taxon>Arachnida</taxon>
        <taxon>Acari</taxon>
        <taxon>Acariformes</taxon>
        <taxon>Trombidiformes</taxon>
        <taxon>Prostigmata</taxon>
        <taxon>Anystina</taxon>
        <taxon>Parasitengona</taxon>
        <taxon>Trombidioidea</taxon>
        <taxon>Trombidiidae</taxon>
        <taxon>Dinothrombium</taxon>
    </lineage>
</organism>
<keyword evidence="2" id="KW-1188">Viral release from host cell</keyword>
<evidence type="ECO:0000259" key="20">
    <source>
        <dbReference type="PROSITE" id="PS50994"/>
    </source>
</evidence>
<dbReference type="GO" id="GO:0006310">
    <property type="term" value="P:DNA recombination"/>
    <property type="evidence" value="ECO:0007669"/>
    <property type="project" value="UniProtKB-KW"/>
</dbReference>
<evidence type="ECO:0000256" key="18">
    <source>
        <dbReference type="PROSITE-ProRule" id="PRU00047"/>
    </source>
</evidence>
<evidence type="ECO:0000256" key="1">
    <source>
        <dbReference type="ARBA" id="ARBA00002180"/>
    </source>
</evidence>